<keyword evidence="3" id="KW-0238">DNA-binding</keyword>
<accession>A0ABM9Z8T0</accession>
<dbReference type="InterPro" id="IPR005119">
    <property type="entry name" value="LysR_subst-bd"/>
</dbReference>
<dbReference type="Gene3D" id="1.10.10.10">
    <property type="entry name" value="Winged helix-like DNA-binding domain superfamily/Winged helix DNA-binding domain"/>
    <property type="match status" value="1"/>
</dbReference>
<name>A0ABM9Z8T0_9HYPH</name>
<reference evidence="6 7" key="1">
    <citation type="submission" date="2008-12" db="EMBL/GenBank/DDBJ databases">
        <title>The Genome Sequence of Brucella ceti M644/93/1.</title>
        <authorList>
            <consortium name="The Broad Institute Genome Sequencing Platform"/>
            <person name="Ward D."/>
            <person name="Young S.K."/>
            <person name="Kodira C.D."/>
            <person name="Zeng Q."/>
            <person name="Koehrsen M."/>
            <person name="Alvarado L."/>
            <person name="Berlin A."/>
            <person name="Borenstein D."/>
            <person name="Chen Z."/>
            <person name="Engels R."/>
            <person name="Freedman E."/>
            <person name="Gellesch M."/>
            <person name="Goldberg J."/>
            <person name="Griggs A."/>
            <person name="Gujja S."/>
            <person name="Heiman D."/>
            <person name="Hepburn T."/>
            <person name="Howarth C."/>
            <person name="Jen D."/>
            <person name="Larson L."/>
            <person name="Lewis B."/>
            <person name="Mehta T."/>
            <person name="Park D."/>
            <person name="Pearson M."/>
            <person name="Roberts A."/>
            <person name="Saif S."/>
            <person name="Shea T."/>
            <person name="Shenoy N."/>
            <person name="Sisk P."/>
            <person name="Stolte C."/>
            <person name="Sykes S."/>
            <person name="Walk T."/>
            <person name="White J."/>
            <person name="Yandava C."/>
            <person name="Whatmore A.M."/>
            <person name="Perrett L.L."/>
            <person name="O'Callaghan D."/>
            <person name="Nusbaum C."/>
            <person name="Galagan J."/>
            <person name="Birren B."/>
        </authorList>
    </citation>
    <scope>NUCLEOTIDE SEQUENCE [LARGE SCALE GENOMIC DNA]</scope>
    <source>
        <strain evidence="6 7">M644/93/1</strain>
    </source>
</reference>
<dbReference type="PRINTS" id="PR00039">
    <property type="entry name" value="HTHLYSR"/>
</dbReference>
<dbReference type="InterPro" id="IPR000847">
    <property type="entry name" value="LysR_HTH_N"/>
</dbReference>
<dbReference type="InterPro" id="IPR037410">
    <property type="entry name" value="BudR_PBP2"/>
</dbReference>
<dbReference type="Gene3D" id="3.40.190.10">
    <property type="entry name" value="Periplasmic binding protein-like II"/>
    <property type="match status" value="2"/>
</dbReference>
<dbReference type="Pfam" id="PF03466">
    <property type="entry name" value="LysR_substrate"/>
    <property type="match status" value="1"/>
</dbReference>
<dbReference type="CDD" id="cd08451">
    <property type="entry name" value="PBP2_BudR"/>
    <property type="match status" value="1"/>
</dbReference>
<evidence type="ECO:0000259" key="5">
    <source>
        <dbReference type="PROSITE" id="PS50931"/>
    </source>
</evidence>
<keyword evidence="4" id="KW-0804">Transcription</keyword>
<evidence type="ECO:0000313" key="7">
    <source>
        <dbReference type="Proteomes" id="UP000003990"/>
    </source>
</evidence>
<feature type="domain" description="HTH lysR-type" evidence="5">
    <location>
        <begin position="38"/>
        <end position="77"/>
    </location>
</feature>
<evidence type="ECO:0000313" key="6">
    <source>
        <dbReference type="EMBL" id="EEX96128.1"/>
    </source>
</evidence>
<evidence type="ECO:0000256" key="1">
    <source>
        <dbReference type="ARBA" id="ARBA00009437"/>
    </source>
</evidence>
<organism evidence="6 7">
    <name type="scientific">Brucella ceti M644/93/1</name>
    <dbReference type="NCBI Taxonomy" id="520459"/>
    <lineage>
        <taxon>Bacteria</taxon>
        <taxon>Pseudomonadati</taxon>
        <taxon>Pseudomonadota</taxon>
        <taxon>Alphaproteobacteria</taxon>
        <taxon>Hyphomicrobiales</taxon>
        <taxon>Brucellaceae</taxon>
        <taxon>Brucella/Ochrobactrum group</taxon>
        <taxon>Brucella</taxon>
    </lineage>
</organism>
<sequence length="314" mass="34541">MSFICPIYETVNCDSFWIYQWNCAICVIFWPWRKRETSRAAAKLGIGQPPLSQQIRDLENEIGVMLFHRVPHGAELTAAGAAFLEEATATIASSEKAKLAAQRAARGESGRLSLGFTASSAFNPIVSGAIRHFRAKWPEVELFLTEMNTNLLIERLVRGELDTAFIRPGLEDPANVRMKRLADEPMLVALPSHHRLAVYERLPLSALAGEPFVLFPRIVGLSLYDDIAAACRMAGFEMNVTQEAPQMPSVVNLVAANLGVSIVPAAIAQIRLDGVTYRPIEGEPLVARLALASMKSLRSPVHDNLISLLPRECI</sequence>
<dbReference type="PROSITE" id="PS50931">
    <property type="entry name" value="HTH_LYSR"/>
    <property type="match status" value="1"/>
</dbReference>
<gene>
    <name evidence="6" type="ORF">BAIG_00516</name>
</gene>
<dbReference type="SUPFAM" id="SSF46785">
    <property type="entry name" value="Winged helix' DNA-binding domain"/>
    <property type="match status" value="1"/>
</dbReference>
<dbReference type="InterPro" id="IPR036388">
    <property type="entry name" value="WH-like_DNA-bd_sf"/>
</dbReference>
<keyword evidence="7" id="KW-1185">Reference proteome</keyword>
<dbReference type="EMBL" id="DS999669">
    <property type="protein sequence ID" value="EEX96128.1"/>
    <property type="molecule type" value="Genomic_DNA"/>
</dbReference>
<evidence type="ECO:0000256" key="4">
    <source>
        <dbReference type="ARBA" id="ARBA00023163"/>
    </source>
</evidence>
<dbReference type="SUPFAM" id="SSF53850">
    <property type="entry name" value="Periplasmic binding protein-like II"/>
    <property type="match status" value="1"/>
</dbReference>
<evidence type="ECO:0000256" key="3">
    <source>
        <dbReference type="ARBA" id="ARBA00023125"/>
    </source>
</evidence>
<evidence type="ECO:0000256" key="2">
    <source>
        <dbReference type="ARBA" id="ARBA00023015"/>
    </source>
</evidence>
<dbReference type="Proteomes" id="UP000003990">
    <property type="component" value="Unassembled WGS sequence"/>
</dbReference>
<proteinExistence type="inferred from homology"/>
<dbReference type="InterPro" id="IPR036390">
    <property type="entry name" value="WH_DNA-bd_sf"/>
</dbReference>
<dbReference type="PANTHER" id="PTHR30346:SF30">
    <property type="entry name" value="SMALL NEUTRAL PROTEASE REGULATORY PROTEIN"/>
    <property type="match status" value="1"/>
</dbReference>
<comment type="similarity">
    <text evidence="1">Belongs to the LysR transcriptional regulatory family.</text>
</comment>
<dbReference type="PANTHER" id="PTHR30346">
    <property type="entry name" value="TRANSCRIPTIONAL DUAL REGULATOR HCAR-RELATED"/>
    <property type="match status" value="1"/>
</dbReference>
<protein>
    <submittedName>
        <fullName evidence="6">Transcriptional regulator</fullName>
    </submittedName>
</protein>
<dbReference type="Pfam" id="PF00126">
    <property type="entry name" value="HTH_1"/>
    <property type="match status" value="1"/>
</dbReference>
<keyword evidence="2" id="KW-0805">Transcription regulation</keyword>